<protein>
    <recommendedName>
        <fullName evidence="3">Transposase</fullName>
    </recommendedName>
</protein>
<evidence type="ECO:0000313" key="2">
    <source>
        <dbReference type="Proteomes" id="UP000183223"/>
    </source>
</evidence>
<organism evidence="1 2">
    <name type="scientific">Photorhabdus luminescens</name>
    <name type="common">Xenorhabdus luminescens</name>
    <dbReference type="NCBI Taxonomy" id="29488"/>
    <lineage>
        <taxon>Bacteria</taxon>
        <taxon>Pseudomonadati</taxon>
        <taxon>Pseudomonadota</taxon>
        <taxon>Gammaproteobacteria</taxon>
        <taxon>Enterobacterales</taxon>
        <taxon>Morganellaceae</taxon>
        <taxon>Photorhabdus</taxon>
    </lineage>
</organism>
<dbReference type="AlphaFoldDB" id="A0A1G5QRH3"/>
<dbReference type="Proteomes" id="UP000183223">
    <property type="component" value="Unassembled WGS sequence"/>
</dbReference>
<reference evidence="2" key="1">
    <citation type="submission" date="2016-10" db="EMBL/GenBank/DDBJ databases">
        <authorList>
            <person name="Varghese N."/>
            <person name="Submissions S."/>
        </authorList>
    </citation>
    <scope>NUCLEOTIDE SEQUENCE [LARGE SCALE GENOMIC DNA]</scope>
    <source>
        <strain evidence="2">ATCC 29999</strain>
    </source>
</reference>
<evidence type="ECO:0000313" key="1">
    <source>
        <dbReference type="EMBL" id="SCZ64357.1"/>
    </source>
</evidence>
<accession>A0A1G5QRH3</accession>
<dbReference type="EMBL" id="FMWJ01000008">
    <property type="protein sequence ID" value="SCZ64357.1"/>
    <property type="molecule type" value="Genomic_DNA"/>
</dbReference>
<sequence length="109" mass="12983">MSNLEELYCCVDDFCQKFIPFWHQQLIENGLLKRYRAASLSLSEVLIPLILFPMSHYCDFKTFYIQHVKHYLKADFPGLVSYIWMLTLKQSVVVQKCVHPIWCCCPVRY</sequence>
<name>A0A1G5QRH3_PHOLU</name>
<keyword evidence="2" id="KW-1185">Reference proteome</keyword>
<gene>
    <name evidence="1" type="ORF">SAMN02982990_02204</name>
</gene>
<proteinExistence type="predicted"/>
<evidence type="ECO:0008006" key="3">
    <source>
        <dbReference type="Google" id="ProtNLM"/>
    </source>
</evidence>